<evidence type="ECO:0000313" key="1">
    <source>
        <dbReference type="EMBL" id="HFN01341.1"/>
    </source>
</evidence>
<proteinExistence type="predicted"/>
<dbReference type="InterPro" id="IPR011749">
    <property type="entry name" value="CHP02243"/>
</dbReference>
<comment type="caution">
    <text evidence="1">The sequence shown here is derived from an EMBL/GenBank/DDBJ whole genome shotgun (WGS) entry which is preliminary data.</text>
</comment>
<protein>
    <submittedName>
        <fullName evidence="1">Putative baseplate assembly protein</fullName>
    </submittedName>
</protein>
<reference evidence="1" key="1">
    <citation type="journal article" date="2020" name="mSystems">
        <title>Genome- and Community-Level Interaction Insights into Carbon Utilization and Element Cycling Functions of Hydrothermarchaeota in Hydrothermal Sediment.</title>
        <authorList>
            <person name="Zhou Z."/>
            <person name="Liu Y."/>
            <person name="Xu W."/>
            <person name="Pan J."/>
            <person name="Luo Z.H."/>
            <person name="Li M."/>
        </authorList>
    </citation>
    <scope>NUCLEOTIDE SEQUENCE [LARGE SCALE GENOMIC DNA]</scope>
    <source>
        <strain evidence="1">SpSt-418</strain>
    </source>
</reference>
<organism evidence="1">
    <name type="scientific">Oscillatoriales cyanobacterium SpSt-418</name>
    <dbReference type="NCBI Taxonomy" id="2282169"/>
    <lineage>
        <taxon>Bacteria</taxon>
        <taxon>Bacillati</taxon>
        <taxon>Cyanobacteriota</taxon>
        <taxon>Cyanophyceae</taxon>
        <taxon>Oscillatoriophycideae</taxon>
        <taxon>Oscillatoriales</taxon>
    </lineage>
</organism>
<dbReference type="AlphaFoldDB" id="A0A7C3PM05"/>
<accession>A0A7C3PM05</accession>
<gene>
    <name evidence="1" type="ORF">ENR64_27065</name>
</gene>
<dbReference type="EMBL" id="DSRU01000399">
    <property type="protein sequence ID" value="HFN01341.1"/>
    <property type="molecule type" value="Genomic_DNA"/>
</dbReference>
<dbReference type="NCBIfam" id="TIGR02243">
    <property type="entry name" value="putative baseplate assembly protein"/>
    <property type="match status" value="1"/>
</dbReference>
<name>A0A7C3PM05_9CYAN</name>
<sequence length="745" mass="83098">MEFNFLPQLPKSNLDDRTFKDLVEECLLRIPRYCPEWTNHNPSDPGITLIELFAWLTDQMLLRFNQVPRRNYVAFLELLGIRLKPPTPAQTEVTFYLTAALGEAYTIPAATEVATVRTETEEAIVFSTDRPLLIGCPRISHLLVEEPTEAEFLEEEATLRSPQVLRDRLIGNWIQHSSGRWEGNDLALFGDAPQPGNCFYLVLDADEPLDGNVIEILFQGKAATPTGINPNDPPRRWEAWNGEKWVPVLLHPREDRTRGFSFHELSEPGATSVQAAAVRLHLPLNFPATQFITYRGRWLRCTFTNPIRERGQTGYESSPRIVGFSVEAIGGTTSVSQSTRIEDELLGESDGTPGQVFRLQSGSILPRRPGEHVLVTLPSGLPEIWTEVSDFSESAPSDRHYTLDSLTGAIQFGPLIREPAQLKQQTQTRSRIQSHATSGSVLTDVGLPGMERQYGAVPPRGSVIRMAAYRTGGGQQGNVQKGAIRVLKTAIPYVLSSEQGGVFNHQPARGGADAESLDEAVIRVPQMLRTRNRAVTAEDFEILAVQAADGRIARSLCPSNDEQEPGVVRLLLVPQANLEQIERGEGLSPDAFELSHGLRQELETYLGDRKLLGVQLRLEQPEYVGVTVRTEVALEPEFMNPTAQEEIVRSLEISLYRFLNPITGGLDGRGWEFGRPVYPSDIITLFQRVRGVRYLGVVQLFERRLSDRWEPKLPVVPVIDPGKNGLICSWSDHQLRSGHAINLIQ</sequence>